<sequence length="112" mass="12723">MAWISFPGLLPTFFVKETLFSLATAVGRPVCLDSATTNKTRPSCARVKVLVDLLAELPKKVRLDIDDEVSGGVQTEWVRIQHDMLPKYCKDCKLQGHDEIECWRLHPELIEN</sequence>
<dbReference type="Proteomes" id="UP000790787">
    <property type="component" value="Chromosome 19"/>
</dbReference>
<keyword evidence="1" id="KW-1185">Reference proteome</keyword>
<gene>
    <name evidence="2" type="primary">LOC142173379</name>
</gene>
<evidence type="ECO:0000313" key="2">
    <source>
        <dbReference type="RefSeq" id="XP_075095059.1"/>
    </source>
</evidence>
<evidence type="ECO:0000313" key="1">
    <source>
        <dbReference type="Proteomes" id="UP000790787"/>
    </source>
</evidence>
<name>A0AC58TCW4_TOBAC</name>
<organism evidence="1 2">
    <name type="scientific">Nicotiana tabacum</name>
    <name type="common">Common tobacco</name>
    <dbReference type="NCBI Taxonomy" id="4097"/>
    <lineage>
        <taxon>Eukaryota</taxon>
        <taxon>Viridiplantae</taxon>
        <taxon>Streptophyta</taxon>
        <taxon>Embryophyta</taxon>
        <taxon>Tracheophyta</taxon>
        <taxon>Spermatophyta</taxon>
        <taxon>Magnoliopsida</taxon>
        <taxon>eudicotyledons</taxon>
        <taxon>Gunneridae</taxon>
        <taxon>Pentapetalae</taxon>
        <taxon>asterids</taxon>
        <taxon>lamiids</taxon>
        <taxon>Solanales</taxon>
        <taxon>Solanaceae</taxon>
        <taxon>Nicotianoideae</taxon>
        <taxon>Nicotianeae</taxon>
        <taxon>Nicotiana</taxon>
    </lineage>
</organism>
<accession>A0AC58TCW4</accession>
<reference evidence="1" key="1">
    <citation type="journal article" date="2014" name="Nat. Commun.">
        <title>The tobacco genome sequence and its comparison with those of tomato and potato.</title>
        <authorList>
            <person name="Sierro N."/>
            <person name="Battey J.N."/>
            <person name="Ouadi S."/>
            <person name="Bakaher N."/>
            <person name="Bovet L."/>
            <person name="Willig A."/>
            <person name="Goepfert S."/>
            <person name="Peitsch M.C."/>
            <person name="Ivanov N.V."/>
        </authorList>
    </citation>
    <scope>NUCLEOTIDE SEQUENCE [LARGE SCALE GENOMIC DNA]</scope>
</reference>
<proteinExistence type="predicted"/>
<dbReference type="RefSeq" id="XP_075095059.1">
    <property type="nucleotide sequence ID" value="XM_075238958.1"/>
</dbReference>
<reference evidence="2" key="2">
    <citation type="submission" date="2025-08" db="UniProtKB">
        <authorList>
            <consortium name="RefSeq"/>
        </authorList>
    </citation>
    <scope>IDENTIFICATION</scope>
    <source>
        <tissue evidence="2">Leaf</tissue>
    </source>
</reference>
<protein>
    <submittedName>
        <fullName evidence="2">Uncharacterized protein LOC142173379</fullName>
    </submittedName>
</protein>